<dbReference type="AlphaFoldDB" id="Q8KC47"/>
<evidence type="ECO:0000313" key="5">
    <source>
        <dbReference type="Proteomes" id="UP000001007"/>
    </source>
</evidence>
<evidence type="ECO:0000313" key="4">
    <source>
        <dbReference type="EMBL" id="AAM72804.1"/>
    </source>
</evidence>
<dbReference type="InterPro" id="IPR018649">
    <property type="entry name" value="SHOCT"/>
</dbReference>
<evidence type="ECO:0000259" key="3">
    <source>
        <dbReference type="Pfam" id="PF09851"/>
    </source>
</evidence>
<feature type="domain" description="SHOCT" evidence="3">
    <location>
        <begin position="88"/>
        <end position="115"/>
    </location>
</feature>
<dbReference type="STRING" id="194439.CT1579"/>
<protein>
    <recommendedName>
        <fullName evidence="3">SHOCT domain-containing protein</fullName>
    </recommendedName>
</protein>
<keyword evidence="2" id="KW-1133">Transmembrane helix</keyword>
<name>Q8KC47_CHLTE</name>
<dbReference type="Proteomes" id="UP000001007">
    <property type="component" value="Chromosome"/>
</dbReference>
<keyword evidence="2" id="KW-0472">Membrane</keyword>
<dbReference type="RefSeq" id="WP_010933243.1">
    <property type="nucleotide sequence ID" value="NC_002932.3"/>
</dbReference>
<dbReference type="HOGENOM" id="CLU_2207470_0_0_10"/>
<dbReference type="OrthoDB" id="1525246at2"/>
<dbReference type="KEGG" id="cte:CT1579"/>
<gene>
    <name evidence="4" type="ordered locus">CT1579</name>
</gene>
<keyword evidence="5" id="KW-1185">Reference proteome</keyword>
<evidence type="ECO:0000256" key="1">
    <source>
        <dbReference type="SAM" id="Coils"/>
    </source>
</evidence>
<proteinExistence type="predicted"/>
<accession>Q8KC47</accession>
<keyword evidence="2" id="KW-0812">Transmembrane</keyword>
<feature type="coiled-coil region" evidence="1">
    <location>
        <begin position="45"/>
        <end position="113"/>
    </location>
</feature>
<sequence length="117" mass="13391">MEIFFGWIIFSFVAGIIGSGRKIGFWGAFLLSIFLSPLIGLIFALVSKSNEKEEYEKRMLETQKSQQEALNKILQEKQNNASTISITDELEKLAKLKNDNIISEEEYQKLKDKLLNS</sequence>
<keyword evidence="1" id="KW-0175">Coiled coil</keyword>
<dbReference type="EnsemblBacteria" id="AAM72804">
    <property type="protein sequence ID" value="AAM72804"/>
    <property type="gene ID" value="CT1579"/>
</dbReference>
<evidence type="ECO:0000256" key="2">
    <source>
        <dbReference type="SAM" id="Phobius"/>
    </source>
</evidence>
<organism evidence="4 5">
    <name type="scientific">Chlorobaculum tepidum (strain ATCC 49652 / DSM 12025 / NBRC 103806 / TLS)</name>
    <name type="common">Chlorobium tepidum</name>
    <dbReference type="NCBI Taxonomy" id="194439"/>
    <lineage>
        <taxon>Bacteria</taxon>
        <taxon>Pseudomonadati</taxon>
        <taxon>Chlorobiota</taxon>
        <taxon>Chlorobiia</taxon>
        <taxon>Chlorobiales</taxon>
        <taxon>Chlorobiaceae</taxon>
        <taxon>Chlorobaculum</taxon>
    </lineage>
</organism>
<feature type="transmembrane region" description="Helical" evidence="2">
    <location>
        <begin position="25"/>
        <end position="46"/>
    </location>
</feature>
<reference evidence="4 5" key="1">
    <citation type="journal article" date="2002" name="Proc. Natl. Acad. Sci. U.S.A.">
        <title>The complete genome sequence of Chlorobium tepidum TLS, a photosynthetic, anaerobic, green-sulfur bacterium.</title>
        <authorList>
            <person name="Eisen J.A."/>
            <person name="Nelson K.E."/>
            <person name="Paulsen I.T."/>
            <person name="Heidelberg J.F."/>
            <person name="Wu M."/>
            <person name="Dodson R.J."/>
            <person name="Deboy R."/>
            <person name="Gwinn M.L."/>
            <person name="Nelson W.C."/>
            <person name="Haft D.H."/>
            <person name="Hickey E.K."/>
            <person name="Peterson J.D."/>
            <person name="Durkin A.S."/>
            <person name="Kolonay J.L."/>
            <person name="Yang F."/>
            <person name="Holt I."/>
            <person name="Umayam L.A."/>
            <person name="Mason T."/>
            <person name="Brenner M."/>
            <person name="Shea T.P."/>
            <person name="Parksey D."/>
            <person name="Nierman W.C."/>
            <person name="Feldblyum T.V."/>
            <person name="Hansen C.L."/>
            <person name="Craven M.B."/>
            <person name="Radune D."/>
            <person name="Vamathevan J."/>
            <person name="Khouri H."/>
            <person name="White O."/>
            <person name="Gruber T.M."/>
            <person name="Ketchum K.A."/>
            <person name="Venter J.C."/>
            <person name="Tettelin H."/>
            <person name="Bryant D.A."/>
            <person name="Fraser C.M."/>
        </authorList>
    </citation>
    <scope>NUCLEOTIDE SEQUENCE [LARGE SCALE GENOMIC DNA]</scope>
    <source>
        <strain evidence="5">ATCC 49652 / DSM 12025 / NBRC 103806 / TLS</strain>
    </source>
</reference>
<dbReference type="Pfam" id="PF09851">
    <property type="entry name" value="SHOCT"/>
    <property type="match status" value="1"/>
</dbReference>
<dbReference type="EMBL" id="AE006470">
    <property type="protein sequence ID" value="AAM72804.1"/>
    <property type="molecule type" value="Genomic_DNA"/>
</dbReference>